<evidence type="ECO:0000313" key="2">
    <source>
        <dbReference type="Proteomes" id="UP000827872"/>
    </source>
</evidence>
<gene>
    <name evidence="1" type="ORF">K3G42_017079</name>
</gene>
<dbReference type="Proteomes" id="UP000827872">
    <property type="component" value="Linkage Group LG08"/>
</dbReference>
<evidence type="ECO:0000313" key="1">
    <source>
        <dbReference type="EMBL" id="KAH8001828.1"/>
    </source>
</evidence>
<organism evidence="1 2">
    <name type="scientific">Sphaerodactylus townsendi</name>
    <dbReference type="NCBI Taxonomy" id="933632"/>
    <lineage>
        <taxon>Eukaryota</taxon>
        <taxon>Metazoa</taxon>
        <taxon>Chordata</taxon>
        <taxon>Craniata</taxon>
        <taxon>Vertebrata</taxon>
        <taxon>Euteleostomi</taxon>
        <taxon>Lepidosauria</taxon>
        <taxon>Squamata</taxon>
        <taxon>Bifurcata</taxon>
        <taxon>Gekkota</taxon>
        <taxon>Sphaerodactylidae</taxon>
        <taxon>Sphaerodactylus</taxon>
    </lineage>
</organism>
<keyword evidence="2" id="KW-1185">Reference proteome</keyword>
<reference evidence="1" key="1">
    <citation type="submission" date="2021-08" db="EMBL/GenBank/DDBJ databases">
        <title>The first chromosome-level gecko genome reveals the dynamic sex chromosomes of Neotropical dwarf geckos (Sphaerodactylidae: Sphaerodactylus).</title>
        <authorList>
            <person name="Pinto B.J."/>
            <person name="Keating S.E."/>
            <person name="Gamble T."/>
        </authorList>
    </citation>
    <scope>NUCLEOTIDE SEQUENCE</scope>
    <source>
        <strain evidence="1">TG3544</strain>
    </source>
</reference>
<comment type="caution">
    <text evidence="1">The sequence shown here is derived from an EMBL/GenBank/DDBJ whole genome shotgun (WGS) entry which is preliminary data.</text>
</comment>
<accession>A0ACB8F9A6</accession>
<name>A0ACB8F9A6_9SAUR</name>
<proteinExistence type="predicted"/>
<sequence>MNGRNKCEGRVEIYHDGMWGTVCDDGWDMKDAQVVCKQLGCGSAQSAPIYANFGQGAGPIMLDNVHCAGNETYLFQCNHLPWRSHNCGHHEDASVICQELTCSGGFMHARIKRVYMQSLGYRAWDLHLKQSDFSCTREITSDYINFKIPFHGCGTVRQEKGNDTMIYSNVIMTSPSGYIITRDPDFEYHVSCTMNKDIVLETEFVAKNPIDITKGEQGHYDVFMSFFKSSNYSTPIHSHPYMVRLNQNVFVQATLNSSDPLLQLFIDTCEASPDRSDFNTLSYDLIRSGELPKLQNTPSLLSWGWGMASAANTQGSEAQKEGSKDHAQLLQLPAAQDPILRFLAEQTVAARDVYGIIPIKL</sequence>
<dbReference type="EMBL" id="CM037621">
    <property type="protein sequence ID" value="KAH8001828.1"/>
    <property type="molecule type" value="Genomic_DNA"/>
</dbReference>
<protein>
    <submittedName>
        <fullName evidence="1">Uncharacterized protein</fullName>
    </submittedName>
</protein>